<dbReference type="Proteomes" id="UP000294894">
    <property type="component" value="Chromosome"/>
</dbReference>
<evidence type="ECO:0000259" key="1">
    <source>
        <dbReference type="Pfam" id="PF03235"/>
    </source>
</evidence>
<gene>
    <name evidence="3" type="ORF">EXE57_05885</name>
</gene>
<dbReference type="EMBL" id="CP038267">
    <property type="protein sequence ID" value="QBR91858.1"/>
    <property type="molecule type" value="Genomic_DNA"/>
</dbReference>
<reference evidence="3 4" key="1">
    <citation type="submission" date="2019-03" db="EMBL/GenBank/DDBJ databases">
        <title>Three New Species of Nocardioides, Nocardioides euryhalodurans sp. nov., Nocardioides seonyuensis sp. nov. and Nocardioides eburneoflavus sp. nov., Iolated from Soil.</title>
        <authorList>
            <person name="Roh S.G."/>
            <person name="Lee C."/>
            <person name="Kim M.-K."/>
            <person name="Kim S.B."/>
        </authorList>
    </citation>
    <scope>NUCLEOTIDE SEQUENCE [LARGE SCALE GENOMIC DNA]</scope>
    <source>
        <strain evidence="3 4">MMS17-SY117</strain>
    </source>
</reference>
<proteinExistence type="predicted"/>
<name>A0A4P7GIP6_9ACTN</name>
<dbReference type="OrthoDB" id="9798761at2"/>
<dbReference type="PANTHER" id="PTHR35149">
    <property type="entry name" value="SLL5132 PROTEIN"/>
    <property type="match status" value="1"/>
</dbReference>
<feature type="domain" description="GmrSD restriction endonucleases N-terminal" evidence="1">
    <location>
        <begin position="13"/>
        <end position="180"/>
    </location>
</feature>
<dbReference type="AlphaFoldDB" id="A0A4P7GIP6"/>
<evidence type="ECO:0000313" key="4">
    <source>
        <dbReference type="Proteomes" id="UP000294894"/>
    </source>
</evidence>
<dbReference type="RefSeq" id="WP_135074969.1">
    <property type="nucleotide sequence ID" value="NZ_CP038267.1"/>
</dbReference>
<dbReference type="InterPro" id="IPR004919">
    <property type="entry name" value="GmrSD_N"/>
</dbReference>
<dbReference type="InterPro" id="IPR057156">
    <property type="entry name" value="DUF7834"/>
</dbReference>
<organism evidence="3 4">
    <name type="scientific">Nocardioides euryhalodurans</name>
    <dbReference type="NCBI Taxonomy" id="2518370"/>
    <lineage>
        <taxon>Bacteria</taxon>
        <taxon>Bacillati</taxon>
        <taxon>Actinomycetota</taxon>
        <taxon>Actinomycetes</taxon>
        <taxon>Propionibacteriales</taxon>
        <taxon>Nocardioidaceae</taxon>
        <taxon>Nocardioides</taxon>
    </lineage>
</organism>
<evidence type="ECO:0000259" key="2">
    <source>
        <dbReference type="Pfam" id="PF25202"/>
    </source>
</evidence>
<protein>
    <submittedName>
        <fullName evidence="3">DUF262 domain-containing protein</fullName>
    </submittedName>
</protein>
<evidence type="ECO:0000313" key="3">
    <source>
        <dbReference type="EMBL" id="QBR91858.1"/>
    </source>
</evidence>
<dbReference type="Pfam" id="PF25202">
    <property type="entry name" value="DUF7834"/>
    <property type="match status" value="1"/>
</dbReference>
<dbReference type="Pfam" id="PF03235">
    <property type="entry name" value="GmrSD_N"/>
    <property type="match status" value="1"/>
</dbReference>
<sequence>MAIREHGVSAVTVGDLLDPIKHNLQIPHYQRPYSWEPATALQLVDDILDSRADPDRSDIPYVLGAVILHEDGDGGRLDVVDGQQRLLTLRMILGILDGHDLLSTSAVGANAVSRVWTALGRRLGLLEPPDAHDLAAFIRDRCEVVRVVTDDVDEAFRVFDSQNYRGKALAPHDLLKAHHLREMREETPHMKAAVVQAWESAKDEDLDRLFSTYLYRIARWSRGDGAPGFTTQDIGMFKGISGTSSTLTPAHRYHLAAQAALPLLSAWGASGLSDRELGRCKFQLDAPLGSGKPFFDMVAFMLEELKHLVRQGFPADLAPYCHFDLSALADADVLDERAARSRYRYVSELYLAALLYYTNRFGEADLEQARPQLFAWAYALRTEMLRVQYRSVDNRGRGEGSSSAFGLLRHANSGRVVNQLPPAGKPYSDGHEAGLVEVLKEWSAR</sequence>
<keyword evidence="4" id="KW-1185">Reference proteome</keyword>
<accession>A0A4P7GIP6</accession>
<dbReference type="KEGG" id="noy:EXE57_05885"/>
<feature type="domain" description="DUF7834" evidence="2">
    <location>
        <begin position="191"/>
        <end position="420"/>
    </location>
</feature>
<dbReference type="PANTHER" id="PTHR35149:SF2">
    <property type="entry name" value="DUF262 DOMAIN-CONTAINING PROTEIN"/>
    <property type="match status" value="1"/>
</dbReference>